<dbReference type="PANTHER" id="PTHR38795:SF1">
    <property type="entry name" value="DUF6604 DOMAIN-CONTAINING PROTEIN"/>
    <property type="match status" value="1"/>
</dbReference>
<feature type="region of interest" description="Disordered" evidence="1">
    <location>
        <begin position="40"/>
        <end position="87"/>
    </location>
</feature>
<dbReference type="AlphaFoldDB" id="A0A7R7ZJR7"/>
<feature type="domain" description="DUF6604" evidence="2">
    <location>
        <begin position="12"/>
        <end position="294"/>
    </location>
</feature>
<keyword evidence="4" id="KW-1185">Reference proteome</keyword>
<name>A0A7R7ZJR7_ASPCH</name>
<dbReference type="Proteomes" id="UP000637239">
    <property type="component" value="Chromosome 1"/>
</dbReference>
<dbReference type="GeneID" id="66977915"/>
<dbReference type="InterPro" id="IPR046539">
    <property type="entry name" value="DUF6604"/>
</dbReference>
<evidence type="ECO:0000313" key="4">
    <source>
        <dbReference type="Proteomes" id="UP000637239"/>
    </source>
</evidence>
<feature type="compositionally biased region" description="Low complexity" evidence="1">
    <location>
        <begin position="42"/>
        <end position="52"/>
    </location>
</feature>
<organism evidence="3 4">
    <name type="scientific">Aspergillus chevalieri</name>
    <name type="common">Eurotium chevalieri</name>
    <dbReference type="NCBI Taxonomy" id="182096"/>
    <lineage>
        <taxon>Eukaryota</taxon>
        <taxon>Fungi</taxon>
        <taxon>Dikarya</taxon>
        <taxon>Ascomycota</taxon>
        <taxon>Pezizomycotina</taxon>
        <taxon>Eurotiomycetes</taxon>
        <taxon>Eurotiomycetidae</taxon>
        <taxon>Eurotiales</taxon>
        <taxon>Aspergillaceae</taxon>
        <taxon>Aspergillus</taxon>
        <taxon>Aspergillus subgen. Aspergillus</taxon>
    </lineage>
</organism>
<proteinExistence type="predicted"/>
<dbReference type="Pfam" id="PF20253">
    <property type="entry name" value="DUF6604"/>
    <property type="match status" value="1"/>
</dbReference>
<dbReference type="RefSeq" id="XP_043132078.1">
    <property type="nucleotide sequence ID" value="XM_043285052.1"/>
</dbReference>
<feature type="compositionally biased region" description="Basic residues" evidence="1">
    <location>
        <begin position="56"/>
        <end position="66"/>
    </location>
</feature>
<reference evidence="3" key="2">
    <citation type="submission" date="2021-02" db="EMBL/GenBank/DDBJ databases">
        <title>Aspergillus chevalieri M1 genome sequence.</title>
        <authorList>
            <person name="Kadooka C."/>
            <person name="Mori K."/>
            <person name="Futagami T."/>
        </authorList>
    </citation>
    <scope>NUCLEOTIDE SEQUENCE</scope>
    <source>
        <strain evidence="3">M1</strain>
    </source>
</reference>
<evidence type="ECO:0000259" key="2">
    <source>
        <dbReference type="Pfam" id="PF20253"/>
    </source>
</evidence>
<dbReference type="PANTHER" id="PTHR38795">
    <property type="entry name" value="DUF6604 DOMAIN-CONTAINING PROTEIN"/>
    <property type="match status" value="1"/>
</dbReference>
<dbReference type="KEGG" id="ache:ACHE_10958S"/>
<accession>A0A7R7ZJR7</accession>
<evidence type="ECO:0000313" key="3">
    <source>
        <dbReference type="EMBL" id="BCR83556.1"/>
    </source>
</evidence>
<dbReference type="EMBL" id="AP024416">
    <property type="protein sequence ID" value="BCR83556.1"/>
    <property type="molecule type" value="Genomic_DNA"/>
</dbReference>
<evidence type="ECO:0000256" key="1">
    <source>
        <dbReference type="SAM" id="MobiDB-lite"/>
    </source>
</evidence>
<protein>
    <recommendedName>
        <fullName evidence="2">DUF6604 domain-containing protein</fullName>
    </recommendedName>
</protein>
<reference evidence="3" key="1">
    <citation type="submission" date="2021-01" db="EMBL/GenBank/DDBJ databases">
        <authorList>
            <consortium name="Aspergillus chevalieri M1 genome sequencing consortium"/>
            <person name="Kazuki M."/>
            <person name="Futagami T."/>
        </authorList>
    </citation>
    <scope>NUCLEOTIDE SEQUENCE</scope>
    <source>
        <strain evidence="3">M1</strain>
    </source>
</reference>
<gene>
    <name evidence="3" type="ORF">ACHE_10958S</name>
</gene>
<sequence length="840" mass="95640">MLSDFLASSYLQYKADTDAVASWLVATARNYGFPVETLGGNPSPSSSAPAPSKIQPLKRLKGKARKLAREGASKPAPTPLKKPDQQKHTLAVKDFVNLADYIAAATKSQANVPASFVAVLDRAILMRREHGLQATARFPADIQSQASSDSHGHFIGILEHVQQALCPRMPSEDIKDRLTQLSGDASLENIQNISNKFDGLDVQEPSEAFVQAPEIAMPTPTNGKPEVDYESERMQDFEEAYFGFNLLLRDFAKLRNVITRTWGGYQYGLFDLISASVMTNSAIDIARRMQEDVQQLFDEYGGSAKMLSAFYAAHCAQEGEDPEFKEHFGDDMNFRTYDIAQSMFLPTFSFLNSFSILVEGDNFLPFKQGYFGTFDRARDRSEKSAREKFSEDKIIMLEILSDFLTMHRITPPRPFEDEFTRGLRKMFDTHEIPLWLVFAAQVFLDIHHVLRDGVQRGFEDFGRFAKLTESSIRQNLDFHSNLRIEKWPKRNDKAFEELLQFIDMSVTSDPTLLVQEALGSSLGEPFKLMKWHPMLCGLAMFYLKARYQELSLSFQAAWGSVMYSAHLYNALRKEKLLKDQWIDMNLVMTWHDEIFVGEPPSRPEDYLKRFNLSMGWSAASYARNRRQTVRLPEAKSGPKTIKPIANVSQMFVDRYCKDSGSGQTEFTETDLGRILAQGMWDNDEEGEEGFISMSRSRKDTAKKRWKHSRQVTAAELLETLRNAIQSEVVEMSFDYLMLHRVCWRMLRSAKEACDVHLRKIFGSRYLEKESQLPFLVGYIFMAVMNTDYLGKQIAEGEVVKSNLLMCAAEVVEGMIDTKSGSIVHKRLAAQGFQIEFEEED</sequence>